<evidence type="ECO:0000313" key="2">
    <source>
        <dbReference type="Proteomes" id="UP001153365"/>
    </source>
</evidence>
<sequence length="171" mass="19521">MTDKDVGWPLPDTTDKEMIATLLETLPRIRAAFSPTQAALRTKNLEFIEDQLSPVMTSSSISKARCNAIFLIYLSLGSEVIAARLRMFWISSHFNHSSSEDQFIWHSGFPPKINLIDPSSMQGSLNYGESIQDKWFLVRCFFQISSQFDCKICVSNSNDHNNKQQLYCRLC</sequence>
<dbReference type="Proteomes" id="UP001153365">
    <property type="component" value="Unassembled WGS sequence"/>
</dbReference>
<reference evidence="1" key="1">
    <citation type="submission" date="2022-06" db="EMBL/GenBank/DDBJ databases">
        <authorList>
            <consortium name="SYNGENTA / RWTH Aachen University"/>
        </authorList>
    </citation>
    <scope>NUCLEOTIDE SEQUENCE</scope>
</reference>
<protein>
    <submittedName>
        <fullName evidence="1">Uncharacterized protein</fullName>
    </submittedName>
</protein>
<proteinExistence type="predicted"/>
<accession>A0AAV0BHW3</accession>
<comment type="caution">
    <text evidence="1">The sequence shown here is derived from an EMBL/GenBank/DDBJ whole genome shotgun (WGS) entry which is preliminary data.</text>
</comment>
<evidence type="ECO:0000313" key="1">
    <source>
        <dbReference type="EMBL" id="CAH7686818.1"/>
    </source>
</evidence>
<dbReference type="EMBL" id="CALTRL010005817">
    <property type="protein sequence ID" value="CAH7686818.1"/>
    <property type="molecule type" value="Genomic_DNA"/>
</dbReference>
<keyword evidence="2" id="KW-1185">Reference proteome</keyword>
<name>A0AAV0BHW3_PHAPC</name>
<gene>
    <name evidence="1" type="ORF">PPACK8108_LOCUS21518</name>
</gene>
<dbReference type="AlphaFoldDB" id="A0AAV0BHW3"/>
<organism evidence="1 2">
    <name type="scientific">Phakopsora pachyrhizi</name>
    <name type="common">Asian soybean rust disease fungus</name>
    <dbReference type="NCBI Taxonomy" id="170000"/>
    <lineage>
        <taxon>Eukaryota</taxon>
        <taxon>Fungi</taxon>
        <taxon>Dikarya</taxon>
        <taxon>Basidiomycota</taxon>
        <taxon>Pucciniomycotina</taxon>
        <taxon>Pucciniomycetes</taxon>
        <taxon>Pucciniales</taxon>
        <taxon>Phakopsoraceae</taxon>
        <taxon>Phakopsora</taxon>
    </lineage>
</organism>